<organism evidence="6 7">
    <name type="scientific">Triplophysa rosa</name>
    <name type="common">Cave loach</name>
    <dbReference type="NCBI Taxonomy" id="992332"/>
    <lineage>
        <taxon>Eukaryota</taxon>
        <taxon>Metazoa</taxon>
        <taxon>Chordata</taxon>
        <taxon>Craniata</taxon>
        <taxon>Vertebrata</taxon>
        <taxon>Euteleostomi</taxon>
        <taxon>Actinopterygii</taxon>
        <taxon>Neopterygii</taxon>
        <taxon>Teleostei</taxon>
        <taxon>Ostariophysi</taxon>
        <taxon>Cypriniformes</taxon>
        <taxon>Nemacheilidae</taxon>
        <taxon>Triplophysa</taxon>
    </lineage>
</organism>
<feature type="domain" description="Receptor ligand binding region" evidence="5">
    <location>
        <begin position="78"/>
        <end position="398"/>
    </location>
</feature>
<keyword evidence="6" id="KW-0675">Receptor</keyword>
<dbReference type="Pfam" id="PF01094">
    <property type="entry name" value="ANF_receptor"/>
    <property type="match status" value="1"/>
</dbReference>
<dbReference type="InterPro" id="IPR001828">
    <property type="entry name" value="ANF_lig-bd_rcpt"/>
</dbReference>
<gene>
    <name evidence="6" type="ORF">IRJ41_006323</name>
</gene>
<keyword evidence="4" id="KW-0472">Membrane</keyword>
<keyword evidence="7" id="KW-1185">Reference proteome</keyword>
<dbReference type="Gene3D" id="3.40.50.2300">
    <property type="match status" value="3"/>
</dbReference>
<dbReference type="AlphaFoldDB" id="A0A9W7WIS1"/>
<reference evidence="6" key="1">
    <citation type="submission" date="2021-02" db="EMBL/GenBank/DDBJ databases">
        <title>Comparative genomics reveals that relaxation of natural selection precedes convergent phenotypic evolution of cavefish.</title>
        <authorList>
            <person name="Peng Z."/>
        </authorList>
    </citation>
    <scope>NUCLEOTIDE SEQUENCE</scope>
    <source>
        <tissue evidence="6">Muscle</tissue>
    </source>
</reference>
<dbReference type="Proteomes" id="UP001059041">
    <property type="component" value="Linkage Group LG14"/>
</dbReference>
<dbReference type="EMBL" id="JAFHDT010000014">
    <property type="protein sequence ID" value="KAI7800565.1"/>
    <property type="molecule type" value="Genomic_DNA"/>
</dbReference>
<dbReference type="GO" id="GO:0016020">
    <property type="term" value="C:membrane"/>
    <property type="evidence" value="ECO:0007669"/>
    <property type="project" value="UniProtKB-SubCell"/>
</dbReference>
<keyword evidence="3" id="KW-1133">Transmembrane helix</keyword>
<comment type="caution">
    <text evidence="6">The sequence shown here is derived from an EMBL/GenBank/DDBJ whole genome shotgun (WGS) entry which is preliminary data.</text>
</comment>
<evidence type="ECO:0000313" key="7">
    <source>
        <dbReference type="Proteomes" id="UP001059041"/>
    </source>
</evidence>
<evidence type="ECO:0000256" key="4">
    <source>
        <dbReference type="ARBA" id="ARBA00023136"/>
    </source>
</evidence>
<evidence type="ECO:0000256" key="2">
    <source>
        <dbReference type="ARBA" id="ARBA00022692"/>
    </source>
</evidence>
<dbReference type="InterPro" id="IPR028082">
    <property type="entry name" value="Peripla_BP_I"/>
</dbReference>
<sequence>MSAKAKHQRSGWKSLQDAGGCVKGDPQGWTHEESKKMLAAWASLLLLAMWVRNATSGPLSFRIAAILDDPMECSRGERLAITLAKESINRSSNRSTTGKLEVDIFELLRDSEYETGETMCQIMSKGVVAVLGPSASPASNSIISNICGEKEVPYVKVAPEDILKVQFPRFTTLDLRPTNTDVSMAVAGLLTFFNSSTSCLICAQADCLLNLEVLLRQFLISKETLSVRMLDDSQDPTPLLKEIRDDKTATIIVDANATMSHIILEREFSLLRLDDLADQRVNIVGFSVFNWTHPFFQDFVLSLNRSWQENCDHAPFAGTPLSSALLFDAVHTVVAAVQELNRSQNVGATQLSCKSSKIWEHGTSLMNYLRMVELEGLTGHIEFNSKGQRSNYALRIMQNSRDGLRQAVPIWRALAVIDGRMAGRRNFVHYCSRQQRSDQQLVLARNLISLTKSSLFS</sequence>
<accession>A0A9W7WIS1</accession>
<dbReference type="SUPFAM" id="SSF53822">
    <property type="entry name" value="Periplasmic binding protein-like I"/>
    <property type="match status" value="1"/>
</dbReference>
<protein>
    <submittedName>
        <fullName evidence="6">Glutamate receptor ionotropic</fullName>
    </submittedName>
</protein>
<proteinExistence type="predicted"/>
<evidence type="ECO:0000313" key="6">
    <source>
        <dbReference type="EMBL" id="KAI7800565.1"/>
    </source>
</evidence>
<evidence type="ECO:0000256" key="1">
    <source>
        <dbReference type="ARBA" id="ARBA00004370"/>
    </source>
</evidence>
<evidence type="ECO:0000256" key="3">
    <source>
        <dbReference type="ARBA" id="ARBA00022989"/>
    </source>
</evidence>
<name>A0A9W7WIS1_TRIRA</name>
<keyword evidence="2" id="KW-0812">Transmembrane</keyword>
<comment type="subcellular location">
    <subcellularLocation>
        <location evidence="1">Membrane</location>
    </subcellularLocation>
</comment>
<evidence type="ECO:0000259" key="5">
    <source>
        <dbReference type="Pfam" id="PF01094"/>
    </source>
</evidence>